<dbReference type="HOGENOM" id="CLU_023205_2_0_0"/>
<dbReference type="CDD" id="cd19080">
    <property type="entry name" value="AKR_AKR9A_9B"/>
    <property type="match status" value="1"/>
</dbReference>
<organism evidence="3 4">
    <name type="scientific">Phycisphaera mikurensis (strain NBRC 102666 / KCTC 22515 / FYK2301M01)</name>
    <dbReference type="NCBI Taxonomy" id="1142394"/>
    <lineage>
        <taxon>Bacteria</taxon>
        <taxon>Pseudomonadati</taxon>
        <taxon>Planctomycetota</taxon>
        <taxon>Phycisphaerae</taxon>
        <taxon>Phycisphaerales</taxon>
        <taxon>Phycisphaeraceae</taxon>
        <taxon>Phycisphaera</taxon>
    </lineage>
</organism>
<dbReference type="Proteomes" id="UP000007881">
    <property type="component" value="Chromosome"/>
</dbReference>
<dbReference type="GO" id="GO:0005829">
    <property type="term" value="C:cytosol"/>
    <property type="evidence" value="ECO:0007669"/>
    <property type="project" value="UniProtKB-ARBA"/>
</dbReference>
<proteinExistence type="predicted"/>
<evidence type="ECO:0000256" key="1">
    <source>
        <dbReference type="ARBA" id="ARBA00023002"/>
    </source>
</evidence>
<dbReference type="SUPFAM" id="SSF51430">
    <property type="entry name" value="NAD(P)-linked oxidoreductase"/>
    <property type="match status" value="1"/>
</dbReference>
<dbReference type="InterPro" id="IPR050523">
    <property type="entry name" value="AKR_Detox_Biosynth"/>
</dbReference>
<dbReference type="InterPro" id="IPR023210">
    <property type="entry name" value="NADP_OxRdtase_dom"/>
</dbReference>
<dbReference type="PANTHER" id="PTHR43364">
    <property type="entry name" value="NADH-SPECIFIC METHYLGLYOXAL REDUCTASE-RELATED"/>
    <property type="match status" value="1"/>
</dbReference>
<dbReference type="AlphaFoldDB" id="I0IFL2"/>
<reference evidence="3 4" key="1">
    <citation type="submission" date="2012-02" db="EMBL/GenBank/DDBJ databases">
        <title>Complete genome sequence of Phycisphaera mikurensis NBRC 102666.</title>
        <authorList>
            <person name="Ankai A."/>
            <person name="Hosoyama A."/>
            <person name="Terui Y."/>
            <person name="Sekine M."/>
            <person name="Fukai R."/>
            <person name="Kato Y."/>
            <person name="Nakamura S."/>
            <person name="Yamada-Narita S."/>
            <person name="Kawakoshi A."/>
            <person name="Fukunaga Y."/>
            <person name="Yamazaki S."/>
            <person name="Fujita N."/>
        </authorList>
    </citation>
    <scope>NUCLEOTIDE SEQUENCE [LARGE SCALE GENOMIC DNA]</scope>
    <source>
        <strain evidence="4">NBRC 102666 / KCTC 22515 / FYK2301M01</strain>
    </source>
</reference>
<name>I0IFL2_PHYMF</name>
<dbReference type="EMBL" id="AP012338">
    <property type="protein sequence ID" value="BAM04050.1"/>
    <property type="molecule type" value="Genomic_DNA"/>
</dbReference>
<dbReference type="RefSeq" id="WP_014437268.1">
    <property type="nucleotide sequence ID" value="NC_017080.1"/>
</dbReference>
<dbReference type="FunFam" id="3.20.20.100:FF:000004">
    <property type="entry name" value="Oxidoreductase, aldo/keto reductase"/>
    <property type="match status" value="1"/>
</dbReference>
<dbReference type="KEGG" id="phm:PSMK_18910"/>
<dbReference type="PANTHER" id="PTHR43364:SF4">
    <property type="entry name" value="NAD(P)-LINKED OXIDOREDUCTASE SUPERFAMILY PROTEIN"/>
    <property type="match status" value="1"/>
</dbReference>
<evidence type="ECO:0000259" key="2">
    <source>
        <dbReference type="Pfam" id="PF00248"/>
    </source>
</evidence>
<evidence type="ECO:0000313" key="3">
    <source>
        <dbReference type="EMBL" id="BAM04050.1"/>
    </source>
</evidence>
<dbReference type="GO" id="GO:0016491">
    <property type="term" value="F:oxidoreductase activity"/>
    <property type="evidence" value="ECO:0007669"/>
    <property type="project" value="UniProtKB-KW"/>
</dbReference>
<gene>
    <name evidence="3" type="ordered locus">PSMK_18910</name>
</gene>
<evidence type="ECO:0000313" key="4">
    <source>
        <dbReference type="Proteomes" id="UP000007881"/>
    </source>
</evidence>
<dbReference type="OrthoDB" id="9773828at2"/>
<dbReference type="Pfam" id="PF00248">
    <property type="entry name" value="Aldo_ket_red"/>
    <property type="match status" value="1"/>
</dbReference>
<keyword evidence="1" id="KW-0560">Oxidoreductase</keyword>
<accession>I0IFL2</accession>
<dbReference type="Gene3D" id="3.20.20.100">
    <property type="entry name" value="NADP-dependent oxidoreductase domain"/>
    <property type="match status" value="1"/>
</dbReference>
<feature type="domain" description="NADP-dependent oxidoreductase" evidence="2">
    <location>
        <begin position="30"/>
        <end position="329"/>
    </location>
</feature>
<keyword evidence="4" id="KW-1185">Reference proteome</keyword>
<sequence>MPENAPLSKNVPSSLDDYQLLGDSGLRVSPLCLGTMNFGEDWGTGADKETSKKVFDAYAEAGGNFLDTADFYTNGSSESFVGEFIASERDRFVLATKYTIKRADGQPMAAGNSRLSMHRAVEASLKRLKTDHIDLYWLHMWDFTTPTDELVRAFDDLVKAGKIGYVAISDTPAWKLCELVCYARHHALTRPVATQVEYSLITRDVEREIAPMALEMGLGLLPWSPLKGGVLSGKYGREDLQKIEAGEKKGVGKRDMKWDEQRVELVEGLQKIGDAHGKTVAQVAQNWLLSRPAVPSVIVGPRTPDHLEGSLGALGFDLSEDEQAEIQRLAPIELGFPHDFLRGGNVRGLATAGTRVPRRAYGRVHPLA</sequence>
<protein>
    <submittedName>
        <fullName evidence="3">Putative aldo/keto reductase</fullName>
    </submittedName>
</protein>
<dbReference type="InterPro" id="IPR036812">
    <property type="entry name" value="NAD(P)_OxRdtase_dom_sf"/>
</dbReference>
<dbReference type="eggNOG" id="COG0667">
    <property type="taxonomic scope" value="Bacteria"/>
</dbReference>